<dbReference type="AlphaFoldDB" id="A0A1I1YQT6"/>
<dbReference type="Proteomes" id="UP000199400">
    <property type="component" value="Unassembled WGS sequence"/>
</dbReference>
<evidence type="ECO:0000313" key="4">
    <source>
        <dbReference type="EMBL" id="SFE21887.1"/>
    </source>
</evidence>
<keyword evidence="4" id="KW-0687">Ribonucleoprotein</keyword>
<keyword evidence="2" id="KW-0012">Acyltransferase</keyword>
<dbReference type="SUPFAM" id="SSF55729">
    <property type="entry name" value="Acyl-CoA N-acyltransferases (Nat)"/>
    <property type="match status" value="1"/>
</dbReference>
<dbReference type="Pfam" id="PF00583">
    <property type="entry name" value="Acetyltransf_1"/>
    <property type="match status" value="1"/>
</dbReference>
<feature type="domain" description="N-acetyltransferase" evidence="3">
    <location>
        <begin position="19"/>
        <end position="159"/>
    </location>
</feature>
<dbReference type="PROSITE" id="PS51186">
    <property type="entry name" value="GNAT"/>
    <property type="match status" value="1"/>
</dbReference>
<dbReference type="STRING" id="54.SAMN02745121_03471"/>
<keyword evidence="5" id="KW-1185">Reference proteome</keyword>
<evidence type="ECO:0000259" key="3">
    <source>
        <dbReference type="PROSITE" id="PS51186"/>
    </source>
</evidence>
<evidence type="ECO:0000313" key="5">
    <source>
        <dbReference type="Proteomes" id="UP000199400"/>
    </source>
</evidence>
<dbReference type="InterPro" id="IPR016181">
    <property type="entry name" value="Acyl_CoA_acyltransferase"/>
</dbReference>
<dbReference type="GO" id="GO:0005840">
    <property type="term" value="C:ribosome"/>
    <property type="evidence" value="ECO:0007669"/>
    <property type="project" value="UniProtKB-KW"/>
</dbReference>
<sequence>MPARLVVRRVAPYSLAGMLTYREAVLADIPRLQVIRAAVRENILSNPGLVTVPDYEEHIRGPGKSWVGEEDGRVLGFSSAHPQPGSIWALFVDPAHDRRGLGRALLDRAVAWLWSHPELDAIQLTTAVGTRADHVYRAAGWADVGRSRSGEMIFRLTRPPA</sequence>
<protein>
    <submittedName>
        <fullName evidence="4">Ribosomal protein S18 acetylase RimI</fullName>
    </submittedName>
</protein>
<organism evidence="4 5">
    <name type="scientific">Nannocystis exedens</name>
    <dbReference type="NCBI Taxonomy" id="54"/>
    <lineage>
        <taxon>Bacteria</taxon>
        <taxon>Pseudomonadati</taxon>
        <taxon>Myxococcota</taxon>
        <taxon>Polyangia</taxon>
        <taxon>Nannocystales</taxon>
        <taxon>Nannocystaceae</taxon>
        <taxon>Nannocystis</taxon>
    </lineage>
</organism>
<name>A0A1I1YQT6_9BACT</name>
<accession>A0A1I1YQT6</accession>
<dbReference type="InterPro" id="IPR050832">
    <property type="entry name" value="Bact_Acetyltransf"/>
</dbReference>
<keyword evidence="1" id="KW-0808">Transferase</keyword>
<proteinExistence type="predicted"/>
<dbReference type="GO" id="GO:0016747">
    <property type="term" value="F:acyltransferase activity, transferring groups other than amino-acyl groups"/>
    <property type="evidence" value="ECO:0007669"/>
    <property type="project" value="InterPro"/>
</dbReference>
<dbReference type="EMBL" id="FOMX01000010">
    <property type="protein sequence ID" value="SFE21887.1"/>
    <property type="molecule type" value="Genomic_DNA"/>
</dbReference>
<gene>
    <name evidence="4" type="ORF">SAMN02745121_03471</name>
</gene>
<dbReference type="CDD" id="cd04301">
    <property type="entry name" value="NAT_SF"/>
    <property type="match status" value="1"/>
</dbReference>
<dbReference type="InterPro" id="IPR000182">
    <property type="entry name" value="GNAT_dom"/>
</dbReference>
<evidence type="ECO:0000256" key="2">
    <source>
        <dbReference type="ARBA" id="ARBA00023315"/>
    </source>
</evidence>
<reference evidence="5" key="1">
    <citation type="submission" date="2016-10" db="EMBL/GenBank/DDBJ databases">
        <authorList>
            <person name="Varghese N."/>
            <person name="Submissions S."/>
        </authorList>
    </citation>
    <scope>NUCLEOTIDE SEQUENCE [LARGE SCALE GENOMIC DNA]</scope>
    <source>
        <strain evidence="5">ATCC 25963</strain>
    </source>
</reference>
<dbReference type="Gene3D" id="3.40.630.30">
    <property type="match status" value="1"/>
</dbReference>
<evidence type="ECO:0000256" key="1">
    <source>
        <dbReference type="ARBA" id="ARBA00022679"/>
    </source>
</evidence>
<keyword evidence="4" id="KW-0689">Ribosomal protein</keyword>
<dbReference type="PANTHER" id="PTHR43877">
    <property type="entry name" value="AMINOALKYLPHOSPHONATE N-ACETYLTRANSFERASE-RELATED-RELATED"/>
    <property type="match status" value="1"/>
</dbReference>